<evidence type="ECO:0000256" key="1">
    <source>
        <dbReference type="SAM" id="MobiDB-lite"/>
    </source>
</evidence>
<feature type="compositionally biased region" description="Low complexity" evidence="1">
    <location>
        <begin position="54"/>
        <end position="67"/>
    </location>
</feature>
<sequence>MVRYGLLEMSGYERLAKCRSVKKAMRKYTPETSTNHVASVSGITESDRFVTLNDSDSSSTSDESYSSQTGLANISAGRSTSPNHCNSDHEGGINGQMKLVSWALRHNVTHAALNDLLALDIFNISLPKDSRTLLNTNAFSNWENGCGVQ</sequence>
<organism evidence="2 3">
    <name type="scientific">Ladona fulva</name>
    <name type="common">Scarce chaser dragonfly</name>
    <name type="synonym">Libellula fulva</name>
    <dbReference type="NCBI Taxonomy" id="123851"/>
    <lineage>
        <taxon>Eukaryota</taxon>
        <taxon>Metazoa</taxon>
        <taxon>Ecdysozoa</taxon>
        <taxon>Arthropoda</taxon>
        <taxon>Hexapoda</taxon>
        <taxon>Insecta</taxon>
        <taxon>Pterygota</taxon>
        <taxon>Palaeoptera</taxon>
        <taxon>Odonata</taxon>
        <taxon>Epiprocta</taxon>
        <taxon>Anisoptera</taxon>
        <taxon>Libelluloidea</taxon>
        <taxon>Libellulidae</taxon>
        <taxon>Ladona</taxon>
    </lineage>
</organism>
<dbReference type="OrthoDB" id="6776103at2759"/>
<comment type="caution">
    <text evidence="2">The sequence shown here is derived from an EMBL/GenBank/DDBJ whole genome shotgun (WGS) entry which is preliminary data.</text>
</comment>
<feature type="region of interest" description="Disordered" evidence="1">
    <location>
        <begin position="51"/>
        <end position="90"/>
    </location>
</feature>
<dbReference type="Proteomes" id="UP000792457">
    <property type="component" value="Unassembled WGS sequence"/>
</dbReference>
<keyword evidence="3" id="KW-1185">Reference proteome</keyword>
<name>A0A8K0NV58_LADFU</name>
<reference evidence="2" key="2">
    <citation type="submission" date="2017-10" db="EMBL/GenBank/DDBJ databases">
        <title>Ladona fulva Genome sequencing and assembly.</title>
        <authorList>
            <person name="Murali S."/>
            <person name="Richards S."/>
            <person name="Bandaranaike D."/>
            <person name="Bellair M."/>
            <person name="Blankenburg K."/>
            <person name="Chao H."/>
            <person name="Dinh H."/>
            <person name="Doddapaneni H."/>
            <person name="Dugan-Rocha S."/>
            <person name="Elkadiri S."/>
            <person name="Gnanaolivu R."/>
            <person name="Hernandez B."/>
            <person name="Skinner E."/>
            <person name="Javaid M."/>
            <person name="Lee S."/>
            <person name="Li M."/>
            <person name="Ming W."/>
            <person name="Munidasa M."/>
            <person name="Muniz J."/>
            <person name="Nguyen L."/>
            <person name="Hughes D."/>
            <person name="Osuji N."/>
            <person name="Pu L.-L."/>
            <person name="Puazo M."/>
            <person name="Qu C."/>
            <person name="Quiroz J."/>
            <person name="Raj R."/>
            <person name="Weissenberger G."/>
            <person name="Xin Y."/>
            <person name="Zou X."/>
            <person name="Han Y."/>
            <person name="Worley K."/>
            <person name="Muzny D."/>
            <person name="Gibbs R."/>
        </authorList>
    </citation>
    <scope>NUCLEOTIDE SEQUENCE</scope>
    <source>
        <strain evidence="2">Sampled in the wild</strain>
    </source>
</reference>
<evidence type="ECO:0000313" key="3">
    <source>
        <dbReference type="Proteomes" id="UP000792457"/>
    </source>
</evidence>
<evidence type="ECO:0000313" key="2">
    <source>
        <dbReference type="EMBL" id="KAG8223101.1"/>
    </source>
</evidence>
<dbReference type="AlphaFoldDB" id="A0A8K0NV58"/>
<proteinExistence type="predicted"/>
<dbReference type="EMBL" id="KZ308152">
    <property type="protein sequence ID" value="KAG8223101.1"/>
    <property type="molecule type" value="Genomic_DNA"/>
</dbReference>
<feature type="compositionally biased region" description="Polar residues" evidence="1">
    <location>
        <begin position="68"/>
        <end position="85"/>
    </location>
</feature>
<protein>
    <submittedName>
        <fullName evidence="2">Uncharacterized protein</fullName>
    </submittedName>
</protein>
<reference evidence="2" key="1">
    <citation type="submission" date="2013-04" db="EMBL/GenBank/DDBJ databases">
        <authorList>
            <person name="Qu J."/>
            <person name="Murali S.C."/>
            <person name="Bandaranaike D."/>
            <person name="Bellair M."/>
            <person name="Blankenburg K."/>
            <person name="Chao H."/>
            <person name="Dinh H."/>
            <person name="Doddapaneni H."/>
            <person name="Downs B."/>
            <person name="Dugan-Rocha S."/>
            <person name="Elkadiri S."/>
            <person name="Gnanaolivu R.D."/>
            <person name="Hernandez B."/>
            <person name="Javaid M."/>
            <person name="Jayaseelan J.C."/>
            <person name="Lee S."/>
            <person name="Li M."/>
            <person name="Ming W."/>
            <person name="Munidasa M."/>
            <person name="Muniz J."/>
            <person name="Nguyen L."/>
            <person name="Ongeri F."/>
            <person name="Osuji N."/>
            <person name="Pu L.-L."/>
            <person name="Puazo M."/>
            <person name="Qu C."/>
            <person name="Quiroz J."/>
            <person name="Raj R."/>
            <person name="Weissenberger G."/>
            <person name="Xin Y."/>
            <person name="Zou X."/>
            <person name="Han Y."/>
            <person name="Richards S."/>
            <person name="Worley K."/>
            <person name="Muzny D."/>
            <person name="Gibbs R."/>
        </authorList>
    </citation>
    <scope>NUCLEOTIDE SEQUENCE</scope>
    <source>
        <strain evidence="2">Sampled in the wild</strain>
    </source>
</reference>
<accession>A0A8K0NV58</accession>
<gene>
    <name evidence="2" type="ORF">J437_LFUL002049</name>
</gene>